<gene>
    <name evidence="5" type="ORF">ACFQ08_00060</name>
</gene>
<dbReference type="InterPro" id="IPR025827">
    <property type="entry name" value="Zn_ribbon_recom_dom"/>
</dbReference>
<evidence type="ECO:0000313" key="6">
    <source>
        <dbReference type="Proteomes" id="UP001597024"/>
    </source>
</evidence>
<dbReference type="Gene3D" id="3.90.1750.20">
    <property type="entry name" value="Putative Large Serine Recombinase, Chain B, Domain 2"/>
    <property type="match status" value="1"/>
</dbReference>
<dbReference type="InterPro" id="IPR038109">
    <property type="entry name" value="DNA_bind_recomb_sf"/>
</dbReference>
<comment type="caution">
    <text evidence="5">The sequence shown here is derived from an EMBL/GenBank/DDBJ whole genome shotgun (WGS) entry which is preliminary data.</text>
</comment>
<feature type="region of interest" description="Disordered" evidence="3">
    <location>
        <begin position="227"/>
        <end position="249"/>
    </location>
</feature>
<evidence type="ECO:0000259" key="4">
    <source>
        <dbReference type="Pfam" id="PF13408"/>
    </source>
</evidence>
<dbReference type="PANTHER" id="PTHR30461:SF2">
    <property type="entry name" value="SERINE RECOMBINASE PINE-RELATED"/>
    <property type="match status" value="1"/>
</dbReference>
<sequence length="249" mass="28623">MTKQRWNDADQWIWSEQITHEPLVSTEDFQQVQAIRAGRGRCGNEVITHKPHPTHRRYTLRGVLFCGYCDRRMQRNWNNGQPCYRCRYPAEYALANKVDHPKTVYLRETDVLPDLDRWPAREFGGSRRDKTIRLLAAYGQPETDVAAEAARRRVAECDQKLARRRAALEAGADPVLVAQRMAETQAQRVAAEANLRQRGDRRRMTREEIDVMVTAIGDLAQVFSEADPNDKADAHAQIGLRPAYQPRKS</sequence>
<evidence type="ECO:0000313" key="5">
    <source>
        <dbReference type="EMBL" id="MFD0882964.1"/>
    </source>
</evidence>
<dbReference type="EMBL" id="JBHTHX010000001">
    <property type="protein sequence ID" value="MFD0882964.1"/>
    <property type="molecule type" value="Genomic_DNA"/>
</dbReference>
<protein>
    <submittedName>
        <fullName evidence="5">Zinc ribbon domain-containing protein</fullName>
    </submittedName>
</protein>
<feature type="domain" description="Recombinase zinc beta ribbon" evidence="4">
    <location>
        <begin position="60"/>
        <end position="97"/>
    </location>
</feature>
<evidence type="ECO:0000256" key="1">
    <source>
        <dbReference type="ARBA" id="ARBA00023125"/>
    </source>
</evidence>
<dbReference type="Pfam" id="PF13408">
    <property type="entry name" value="Zn_ribbon_recom"/>
    <property type="match status" value="1"/>
</dbReference>
<proteinExistence type="predicted"/>
<dbReference type="Proteomes" id="UP001597024">
    <property type="component" value="Unassembled WGS sequence"/>
</dbReference>
<keyword evidence="1" id="KW-0238">DNA-binding</keyword>
<dbReference type="InterPro" id="IPR050639">
    <property type="entry name" value="SSR_resolvase"/>
</dbReference>
<accession>A0ABW3DGW3</accession>
<reference evidence="6" key="1">
    <citation type="journal article" date="2019" name="Int. J. Syst. Evol. Microbiol.">
        <title>The Global Catalogue of Microorganisms (GCM) 10K type strain sequencing project: providing services to taxonomists for standard genome sequencing and annotation.</title>
        <authorList>
            <consortium name="The Broad Institute Genomics Platform"/>
            <consortium name="The Broad Institute Genome Sequencing Center for Infectious Disease"/>
            <person name="Wu L."/>
            <person name="Ma J."/>
        </authorList>
    </citation>
    <scope>NUCLEOTIDE SEQUENCE [LARGE SCALE GENOMIC DNA]</scope>
    <source>
        <strain evidence="6">CCUG 62974</strain>
    </source>
</reference>
<evidence type="ECO:0000256" key="3">
    <source>
        <dbReference type="SAM" id="MobiDB-lite"/>
    </source>
</evidence>
<keyword evidence="6" id="KW-1185">Reference proteome</keyword>
<organism evidence="5 6">
    <name type="scientific">Streptosporangium algeriense</name>
    <dbReference type="NCBI Taxonomy" id="1682748"/>
    <lineage>
        <taxon>Bacteria</taxon>
        <taxon>Bacillati</taxon>
        <taxon>Actinomycetota</taxon>
        <taxon>Actinomycetes</taxon>
        <taxon>Streptosporangiales</taxon>
        <taxon>Streptosporangiaceae</taxon>
        <taxon>Streptosporangium</taxon>
    </lineage>
</organism>
<name>A0ABW3DGW3_9ACTN</name>
<keyword evidence="2" id="KW-0233">DNA recombination</keyword>
<dbReference type="PANTHER" id="PTHR30461">
    <property type="entry name" value="DNA-INVERTASE FROM LAMBDOID PROPHAGE"/>
    <property type="match status" value="1"/>
</dbReference>
<evidence type="ECO:0000256" key="2">
    <source>
        <dbReference type="ARBA" id="ARBA00023172"/>
    </source>
</evidence>